<protein>
    <recommendedName>
        <fullName evidence="3 12">Ferredoxin</fullName>
    </recommendedName>
</protein>
<evidence type="ECO:0000256" key="3">
    <source>
        <dbReference type="ARBA" id="ARBA00013529"/>
    </source>
</evidence>
<proteinExistence type="predicted"/>
<name>A0ABT0JTT6_9ACTN</name>
<evidence type="ECO:0000256" key="11">
    <source>
        <dbReference type="ARBA" id="ARBA00023291"/>
    </source>
</evidence>
<keyword evidence="9 12" id="KW-0408">Iron</keyword>
<comment type="caution">
    <text evidence="14">The sequence shown here is derived from an EMBL/GenBank/DDBJ whole genome shotgun (WGS) entry which is preliminary data.</text>
</comment>
<dbReference type="Gene3D" id="3.30.70.20">
    <property type="match status" value="1"/>
</dbReference>
<dbReference type="InterPro" id="IPR000813">
    <property type="entry name" value="7Fe_ferredoxin"/>
</dbReference>
<keyword evidence="5 12" id="KW-0004">4Fe-4S</keyword>
<keyword evidence="6 12" id="KW-0479">Metal-binding</keyword>
<dbReference type="NCBIfam" id="NF045480">
    <property type="entry name" value="FdxA_Actino"/>
    <property type="match status" value="1"/>
</dbReference>
<evidence type="ECO:0000256" key="7">
    <source>
        <dbReference type="ARBA" id="ARBA00022737"/>
    </source>
</evidence>
<sequence>MTFVVTSACIDVKDTGCVSECPVDCIYEGDRKLYIHPDECIDCGACAAACPVDAIMNLKLVPEGEAEFIADEARFFHTLLPGRNTPVGAPGGAGKIGPLRVDTPFVAAYER</sequence>
<evidence type="ECO:0000256" key="4">
    <source>
        <dbReference type="ARBA" id="ARBA00022448"/>
    </source>
</evidence>
<evidence type="ECO:0000256" key="1">
    <source>
        <dbReference type="ARBA" id="ARBA00001966"/>
    </source>
</evidence>
<dbReference type="InterPro" id="IPR054830">
    <property type="entry name" value="FdxA_Actino"/>
</dbReference>
<dbReference type="PROSITE" id="PS51379">
    <property type="entry name" value="4FE4S_FER_2"/>
    <property type="match status" value="1"/>
</dbReference>
<comment type="function">
    <text evidence="2 12">Ferredoxins are iron-sulfur proteins that transfer electrons in a wide variety of metabolic reactions.</text>
</comment>
<keyword evidence="8 12" id="KW-0249">Electron transport</keyword>
<dbReference type="InterPro" id="IPR050294">
    <property type="entry name" value="RnfB_subfamily"/>
</dbReference>
<dbReference type="PANTHER" id="PTHR42859">
    <property type="entry name" value="OXIDOREDUCTASE"/>
    <property type="match status" value="1"/>
</dbReference>
<dbReference type="PROSITE" id="PS00198">
    <property type="entry name" value="4FE4S_FER_1"/>
    <property type="match status" value="1"/>
</dbReference>
<dbReference type="RefSeq" id="WP_163547940.1">
    <property type="nucleotide sequence ID" value="NZ_JALKFT010000003.1"/>
</dbReference>
<evidence type="ECO:0000256" key="9">
    <source>
        <dbReference type="ARBA" id="ARBA00023004"/>
    </source>
</evidence>
<keyword evidence="4 12" id="KW-0813">Transport</keyword>
<dbReference type="SUPFAM" id="SSF54862">
    <property type="entry name" value="4Fe-4S ferredoxins"/>
    <property type="match status" value="1"/>
</dbReference>
<dbReference type="PRINTS" id="PR00354">
    <property type="entry name" value="7FE8SFRDOXIN"/>
</dbReference>
<dbReference type="InterPro" id="IPR017900">
    <property type="entry name" value="4Fe4S_Fe_S_CS"/>
</dbReference>
<organism evidence="14 15">
    <name type="scientific">Frankia umida</name>
    <dbReference type="NCBI Taxonomy" id="573489"/>
    <lineage>
        <taxon>Bacteria</taxon>
        <taxon>Bacillati</taxon>
        <taxon>Actinomycetota</taxon>
        <taxon>Actinomycetes</taxon>
        <taxon>Frankiales</taxon>
        <taxon>Frankiaceae</taxon>
        <taxon>Frankia</taxon>
    </lineage>
</organism>
<dbReference type="EMBL" id="JALKFT010000003">
    <property type="protein sequence ID" value="MCK9874965.1"/>
    <property type="molecule type" value="Genomic_DNA"/>
</dbReference>
<dbReference type="InterPro" id="IPR017896">
    <property type="entry name" value="4Fe4S_Fe-S-bd"/>
</dbReference>
<evidence type="ECO:0000256" key="5">
    <source>
        <dbReference type="ARBA" id="ARBA00022485"/>
    </source>
</evidence>
<reference evidence="14 15" key="1">
    <citation type="submission" date="2022-04" db="EMBL/GenBank/DDBJ databases">
        <title>Genome diversity in the genus Frankia.</title>
        <authorList>
            <person name="Carlos-Shanley C."/>
            <person name="Hahn D."/>
        </authorList>
    </citation>
    <scope>NUCLEOTIDE SEQUENCE [LARGE SCALE GENOMIC DNA]</scope>
    <source>
        <strain evidence="14 15">Ag45/Mut15</strain>
    </source>
</reference>
<comment type="cofactor">
    <cofactor evidence="1 12">
        <name>[4Fe-4S] cluster</name>
        <dbReference type="ChEBI" id="CHEBI:49883"/>
    </cofactor>
</comment>
<keyword evidence="15" id="KW-1185">Reference proteome</keyword>
<gene>
    <name evidence="14" type="ORF">MXD59_04070</name>
</gene>
<evidence type="ECO:0000256" key="12">
    <source>
        <dbReference type="RuleBase" id="RU365098"/>
    </source>
</evidence>
<evidence type="ECO:0000313" key="15">
    <source>
        <dbReference type="Proteomes" id="UP001201873"/>
    </source>
</evidence>
<evidence type="ECO:0000256" key="2">
    <source>
        <dbReference type="ARBA" id="ARBA00003532"/>
    </source>
</evidence>
<evidence type="ECO:0000256" key="6">
    <source>
        <dbReference type="ARBA" id="ARBA00022723"/>
    </source>
</evidence>
<feature type="domain" description="4Fe-4S ferredoxin-type" evidence="13">
    <location>
        <begin position="31"/>
        <end position="61"/>
    </location>
</feature>
<evidence type="ECO:0000313" key="14">
    <source>
        <dbReference type="EMBL" id="MCK9874965.1"/>
    </source>
</evidence>
<evidence type="ECO:0000256" key="10">
    <source>
        <dbReference type="ARBA" id="ARBA00023014"/>
    </source>
</evidence>
<dbReference type="PANTHER" id="PTHR42859:SF2">
    <property type="entry name" value="FERREDOXIN"/>
    <property type="match status" value="1"/>
</dbReference>
<keyword evidence="7" id="KW-0677">Repeat</keyword>
<accession>A0ABT0JTT6</accession>
<keyword evidence="11 12" id="KW-0003">3Fe-4S</keyword>
<comment type="cofactor">
    <cofactor evidence="12">
        <name>[3Fe-4S] cluster</name>
        <dbReference type="ChEBI" id="CHEBI:21137"/>
    </cofactor>
    <text evidence="12">Binds 1 [3Fe-4S] cluster.</text>
</comment>
<evidence type="ECO:0000259" key="13">
    <source>
        <dbReference type="PROSITE" id="PS51379"/>
    </source>
</evidence>
<dbReference type="Proteomes" id="UP001201873">
    <property type="component" value="Unassembled WGS sequence"/>
</dbReference>
<evidence type="ECO:0000256" key="8">
    <source>
        <dbReference type="ARBA" id="ARBA00022982"/>
    </source>
</evidence>
<dbReference type="Pfam" id="PF00037">
    <property type="entry name" value="Fer4"/>
    <property type="match status" value="1"/>
</dbReference>
<keyword evidence="10 12" id="KW-0411">Iron-sulfur</keyword>